<evidence type="ECO:0000313" key="2">
    <source>
        <dbReference type="EMBL" id="PVH65686.1"/>
    </source>
</evidence>
<feature type="compositionally biased region" description="Basic residues" evidence="1">
    <location>
        <begin position="45"/>
        <end position="63"/>
    </location>
</feature>
<feature type="compositionally biased region" description="Pro residues" evidence="1">
    <location>
        <begin position="67"/>
        <end position="80"/>
    </location>
</feature>
<organism evidence="2">
    <name type="scientific">Panicum hallii</name>
    <dbReference type="NCBI Taxonomy" id="206008"/>
    <lineage>
        <taxon>Eukaryota</taxon>
        <taxon>Viridiplantae</taxon>
        <taxon>Streptophyta</taxon>
        <taxon>Embryophyta</taxon>
        <taxon>Tracheophyta</taxon>
        <taxon>Spermatophyta</taxon>
        <taxon>Magnoliopsida</taxon>
        <taxon>Liliopsida</taxon>
        <taxon>Poales</taxon>
        <taxon>Poaceae</taxon>
        <taxon>PACMAD clade</taxon>
        <taxon>Panicoideae</taxon>
        <taxon>Panicodae</taxon>
        <taxon>Paniceae</taxon>
        <taxon>Panicinae</taxon>
        <taxon>Panicum</taxon>
        <taxon>Panicum sect. Panicum</taxon>
    </lineage>
</organism>
<reference evidence="2" key="1">
    <citation type="submission" date="2018-04" db="EMBL/GenBank/DDBJ databases">
        <title>WGS assembly of Panicum hallii.</title>
        <authorList>
            <person name="Lovell J."/>
            <person name="Jenkins J."/>
            <person name="Lowry D."/>
            <person name="Mamidi S."/>
            <person name="Sreedasyam A."/>
            <person name="Weng X."/>
            <person name="Barry K."/>
            <person name="Bonette J."/>
            <person name="Campitelli B."/>
            <person name="Daum C."/>
            <person name="Gordon S."/>
            <person name="Gould B."/>
            <person name="Lipzen A."/>
            <person name="Macqueen A."/>
            <person name="Palacio-Mejia J."/>
            <person name="Plott C."/>
            <person name="Shakirov E."/>
            <person name="Shu S."/>
            <person name="Yoshinaga Y."/>
            <person name="Zane M."/>
            <person name="Rokhsar D."/>
            <person name="Grimwood J."/>
            <person name="Schmutz J."/>
            <person name="Juenger T."/>
        </authorList>
    </citation>
    <scope>NUCLEOTIDE SEQUENCE [LARGE SCALE GENOMIC DNA]</scope>
    <source>
        <strain evidence="2">FIL2</strain>
    </source>
</reference>
<protein>
    <submittedName>
        <fullName evidence="2">Uncharacterized protein</fullName>
    </submittedName>
</protein>
<accession>A0A2T8KU44</accession>
<gene>
    <name evidence="2" type="ORF">PAHAL_1G051800</name>
</gene>
<feature type="compositionally biased region" description="Basic and acidic residues" evidence="1">
    <location>
        <begin position="17"/>
        <end position="31"/>
    </location>
</feature>
<proteinExistence type="predicted"/>
<evidence type="ECO:0000256" key="1">
    <source>
        <dbReference type="SAM" id="MobiDB-lite"/>
    </source>
</evidence>
<dbReference type="Proteomes" id="UP000243499">
    <property type="component" value="Chromosome 1"/>
</dbReference>
<sequence length="184" mass="20213">MRDQDQMRRPSNAFASTRRDAGDLTDPKGADRPTSQAATGPGRRLAARHVSPRRAPTFKRPARHPSLPSPLPIHAPPSPSPADSAIPHPAKPSRLPNPPPDPSFGRRPWRGSPQPPRDPARRRTDFEARYCRECLLLARSFCLVGALVMPMRAGACRRCCSGGLAARRVRDATYVSADININIY</sequence>
<feature type="compositionally biased region" description="Low complexity" evidence="1">
    <location>
        <begin position="81"/>
        <end position="94"/>
    </location>
</feature>
<feature type="region of interest" description="Disordered" evidence="1">
    <location>
        <begin position="1"/>
        <end position="121"/>
    </location>
</feature>
<dbReference type="Gramene" id="PVH65686">
    <property type="protein sequence ID" value="PVH65686"/>
    <property type="gene ID" value="PAHAL_1G051800"/>
</dbReference>
<dbReference type="EMBL" id="CM008046">
    <property type="protein sequence ID" value="PVH65686.1"/>
    <property type="molecule type" value="Genomic_DNA"/>
</dbReference>
<dbReference type="AlphaFoldDB" id="A0A2T8KU44"/>
<name>A0A2T8KU44_9POAL</name>